<dbReference type="SUPFAM" id="SSF50978">
    <property type="entry name" value="WD40 repeat-like"/>
    <property type="match status" value="1"/>
</dbReference>
<dbReference type="InterPro" id="IPR048720">
    <property type="entry name" value="PROPPIN"/>
</dbReference>
<reference evidence="5" key="1">
    <citation type="submission" date="2020-04" db="EMBL/GenBank/DDBJ databases">
        <title>Analysis of mating type loci in Filobasidium floriforme.</title>
        <authorList>
            <person name="Nowrousian M."/>
        </authorList>
    </citation>
    <scope>NUCLEOTIDE SEQUENCE</scope>
    <source>
        <strain evidence="5">CBS 6242</strain>
    </source>
</reference>
<dbReference type="Gene3D" id="2.130.10.10">
    <property type="entry name" value="YVTN repeat-like/Quinoprotein amine dehydrogenase"/>
    <property type="match status" value="1"/>
</dbReference>
<dbReference type="AlphaFoldDB" id="A0A8K0JFZ9"/>
<evidence type="ECO:0000313" key="6">
    <source>
        <dbReference type="Proteomes" id="UP000812966"/>
    </source>
</evidence>
<feature type="region of interest" description="Disordered" evidence="4">
    <location>
        <begin position="589"/>
        <end position="608"/>
    </location>
</feature>
<feature type="region of interest" description="Disordered" evidence="4">
    <location>
        <begin position="23"/>
        <end position="65"/>
    </location>
</feature>
<dbReference type="PANTHER" id="PTHR11227">
    <property type="entry name" value="WD-REPEAT PROTEIN INTERACTING WITH PHOSPHOINOSIDES WIPI -RELATED"/>
    <property type="match status" value="1"/>
</dbReference>
<name>A0A8K0JFZ9_9TREE</name>
<proteinExistence type="inferred from homology"/>
<dbReference type="Proteomes" id="UP000812966">
    <property type="component" value="Unassembled WGS sequence"/>
</dbReference>
<evidence type="ECO:0008006" key="7">
    <source>
        <dbReference type="Google" id="ProtNLM"/>
    </source>
</evidence>
<protein>
    <recommendedName>
        <fullName evidence="7">WD40 repeat-like protein</fullName>
    </recommendedName>
</protein>
<evidence type="ECO:0000256" key="4">
    <source>
        <dbReference type="SAM" id="MobiDB-lite"/>
    </source>
</evidence>
<organism evidence="5 6">
    <name type="scientific">Filobasidium floriforme</name>
    <dbReference type="NCBI Taxonomy" id="5210"/>
    <lineage>
        <taxon>Eukaryota</taxon>
        <taxon>Fungi</taxon>
        <taxon>Dikarya</taxon>
        <taxon>Basidiomycota</taxon>
        <taxon>Agaricomycotina</taxon>
        <taxon>Tremellomycetes</taxon>
        <taxon>Filobasidiales</taxon>
        <taxon>Filobasidiaceae</taxon>
        <taxon>Filobasidium</taxon>
    </lineage>
</organism>
<feature type="region of interest" description="Disordered" evidence="4">
    <location>
        <begin position="108"/>
        <end position="129"/>
    </location>
</feature>
<feature type="compositionally biased region" description="Basic and acidic residues" evidence="4">
    <location>
        <begin position="45"/>
        <end position="65"/>
    </location>
</feature>
<evidence type="ECO:0000256" key="3">
    <source>
        <dbReference type="ARBA" id="ARBA00025740"/>
    </source>
</evidence>
<feature type="region of interest" description="Disordered" evidence="4">
    <location>
        <begin position="181"/>
        <end position="209"/>
    </location>
</feature>
<accession>A0A8K0JFZ9</accession>
<sequence>MNLARAQLVETYRPTYASISFSSGLPTNLPIPEPVPTAESSNPISERKRRDKKNSQVDHQKDVRAKLKSRKNGHFIVAGEKGYTIWNNSIRPVSPLVNIDKADIQEVKDKGKKKEDLDDGPARTRPTEEAKPIKLCERDLGGSLDIALPFPFTPLLALVGGGREPVFPPNKVVVYHDKWPVPSAPEVSDQDGQGDRDGDGGGVENGWPGIKKGQVGRVIASIEYPEVVRAVETRMNTLIVVLSESVIWYEYGMHPKSDKAQSRGDETERDSSSTGGMRDTQGSRKGEEEKAGFWLVKRKEWKTAYNPDGLAALSADVGSCLLAIPGRQPGHVQLVQLSSTLAVGAAKSNTALKSDSHPHAAFRSPIINAHSHTLSSLACSSDGKYLVSSSERGSIFRVWNVATGSLERELRRGVDKAVIWGVDLVYRPANAEKRLGRELWMVCWSDKGTVHVWGDVLGENKPTAAQTEAAKRNQSVTPKQALNSLLRPYIPVPKYFQAAKSSALFRLPLEETSARPQILGRTSSSGPSMRELALRDRYVVAWQAVRDARVGVGASDPLGYVPELQLVIVTHAGEWYRLAVPERKYVGLDAGEGTTSTSDRTGQEDEDADVRVDRCSVMTYVDLNVVDEW</sequence>
<evidence type="ECO:0000313" key="5">
    <source>
        <dbReference type="EMBL" id="KAG7527235.1"/>
    </source>
</evidence>
<dbReference type="EMBL" id="JABELV010000391">
    <property type="protein sequence ID" value="KAG7527235.1"/>
    <property type="molecule type" value="Genomic_DNA"/>
</dbReference>
<gene>
    <name evidence="5" type="ORF">FFLO_07138</name>
</gene>
<comment type="similarity">
    <text evidence="3">Belongs to the WD repeat PROPPIN family.</text>
</comment>
<comment type="caution">
    <text evidence="5">The sequence shown here is derived from an EMBL/GenBank/DDBJ whole genome shotgun (WGS) entry which is preliminary data.</text>
</comment>
<dbReference type="OrthoDB" id="1667587at2759"/>
<evidence type="ECO:0000256" key="1">
    <source>
        <dbReference type="ARBA" id="ARBA00022574"/>
    </source>
</evidence>
<feature type="region of interest" description="Disordered" evidence="4">
    <location>
        <begin position="256"/>
        <end position="289"/>
    </location>
</feature>
<dbReference type="InterPro" id="IPR036322">
    <property type="entry name" value="WD40_repeat_dom_sf"/>
</dbReference>
<dbReference type="InterPro" id="IPR015943">
    <property type="entry name" value="WD40/YVTN_repeat-like_dom_sf"/>
</dbReference>
<keyword evidence="2" id="KW-0677">Repeat</keyword>
<keyword evidence="1" id="KW-0853">WD repeat</keyword>
<evidence type="ECO:0000256" key="2">
    <source>
        <dbReference type="ARBA" id="ARBA00022737"/>
    </source>
</evidence>
<keyword evidence="6" id="KW-1185">Reference proteome</keyword>
<feature type="compositionally biased region" description="Basic and acidic residues" evidence="4">
    <location>
        <begin position="256"/>
        <end position="271"/>
    </location>
</feature>